<accession>A0A9Q1FLU2</accession>
<evidence type="ECO:0000313" key="3">
    <source>
        <dbReference type="Proteomes" id="UP001152622"/>
    </source>
</evidence>
<proteinExistence type="predicted"/>
<protein>
    <submittedName>
        <fullName evidence="2">Uncharacterized protein</fullName>
    </submittedName>
</protein>
<dbReference type="Proteomes" id="UP001152622">
    <property type="component" value="Chromosome 5"/>
</dbReference>
<gene>
    <name evidence="2" type="ORF">SKAU_G00176780</name>
</gene>
<keyword evidence="3" id="KW-1185">Reference proteome</keyword>
<dbReference type="EMBL" id="JAINUF010000005">
    <property type="protein sequence ID" value="KAJ8361153.1"/>
    <property type="molecule type" value="Genomic_DNA"/>
</dbReference>
<organism evidence="2 3">
    <name type="scientific">Synaphobranchus kaupii</name>
    <name type="common">Kaup's arrowtooth eel</name>
    <dbReference type="NCBI Taxonomy" id="118154"/>
    <lineage>
        <taxon>Eukaryota</taxon>
        <taxon>Metazoa</taxon>
        <taxon>Chordata</taxon>
        <taxon>Craniata</taxon>
        <taxon>Vertebrata</taxon>
        <taxon>Euteleostomi</taxon>
        <taxon>Actinopterygii</taxon>
        <taxon>Neopterygii</taxon>
        <taxon>Teleostei</taxon>
        <taxon>Anguilliformes</taxon>
        <taxon>Synaphobranchidae</taxon>
        <taxon>Synaphobranchus</taxon>
    </lineage>
</organism>
<reference evidence="2" key="1">
    <citation type="journal article" date="2023" name="Science">
        <title>Genome structures resolve the early diversification of teleost fishes.</title>
        <authorList>
            <person name="Parey E."/>
            <person name="Louis A."/>
            <person name="Montfort J."/>
            <person name="Bouchez O."/>
            <person name="Roques C."/>
            <person name="Iampietro C."/>
            <person name="Lluch J."/>
            <person name="Castinel A."/>
            <person name="Donnadieu C."/>
            <person name="Desvignes T."/>
            <person name="Floi Bucao C."/>
            <person name="Jouanno E."/>
            <person name="Wen M."/>
            <person name="Mejri S."/>
            <person name="Dirks R."/>
            <person name="Jansen H."/>
            <person name="Henkel C."/>
            <person name="Chen W.J."/>
            <person name="Zahm M."/>
            <person name="Cabau C."/>
            <person name="Klopp C."/>
            <person name="Thompson A.W."/>
            <person name="Robinson-Rechavi M."/>
            <person name="Braasch I."/>
            <person name="Lecointre G."/>
            <person name="Bobe J."/>
            <person name="Postlethwait J.H."/>
            <person name="Berthelot C."/>
            <person name="Roest Crollius H."/>
            <person name="Guiguen Y."/>
        </authorList>
    </citation>
    <scope>NUCLEOTIDE SEQUENCE</scope>
    <source>
        <strain evidence="2">WJC10195</strain>
    </source>
</reference>
<feature type="region of interest" description="Disordered" evidence="1">
    <location>
        <begin position="143"/>
        <end position="181"/>
    </location>
</feature>
<feature type="compositionally biased region" description="Basic and acidic residues" evidence="1">
    <location>
        <begin position="156"/>
        <end position="174"/>
    </location>
</feature>
<sequence>MTQDTDPHPHPLKKKEQLGVAEQAGMAALSFKKSRASCSRFLMIDARGVRREYLTSGGQENTGGRTRVKSCVLPAALVLNCRCEILLFRSWISQEGLVLQLQVDHNAPGLLIHSAGRHVHTVVLRDGKSAASHPVIQTGRLARLPAEPSDPGGPDHISRRQDEASTRSRMEVGRRSPCAQTSTQKCLLKELPSLPRFTGAVELSRTKLLEHGELGEQGKNMPLNSLP</sequence>
<dbReference type="AlphaFoldDB" id="A0A9Q1FLU2"/>
<name>A0A9Q1FLU2_SYNKA</name>
<evidence type="ECO:0000256" key="1">
    <source>
        <dbReference type="SAM" id="MobiDB-lite"/>
    </source>
</evidence>
<evidence type="ECO:0000313" key="2">
    <source>
        <dbReference type="EMBL" id="KAJ8361153.1"/>
    </source>
</evidence>
<comment type="caution">
    <text evidence="2">The sequence shown here is derived from an EMBL/GenBank/DDBJ whole genome shotgun (WGS) entry which is preliminary data.</text>
</comment>